<comment type="caution">
    <text evidence="5">The sequence shown here is derived from an EMBL/GenBank/DDBJ whole genome shotgun (WGS) entry which is preliminary data.</text>
</comment>
<accession>A0ABS3L9X4</accession>
<name>A0ABS3L9X4_9ENTE</name>
<proteinExistence type="inferred from homology"/>
<dbReference type="PIRSF" id="PIRSF006078">
    <property type="entry name" value="GlxK"/>
    <property type="match status" value="1"/>
</dbReference>
<dbReference type="Gene3D" id="3.40.50.10350">
    <property type="entry name" value="Glycerate kinase, domain 1"/>
    <property type="match status" value="1"/>
</dbReference>
<dbReference type="InterPro" id="IPR018197">
    <property type="entry name" value="Glycerate_kinase_RE-like"/>
</dbReference>
<dbReference type="Pfam" id="PF02595">
    <property type="entry name" value="Gly_kinase"/>
    <property type="match status" value="1"/>
</dbReference>
<dbReference type="NCBIfam" id="TIGR00045">
    <property type="entry name" value="glycerate kinase"/>
    <property type="match status" value="1"/>
</dbReference>
<evidence type="ECO:0000313" key="6">
    <source>
        <dbReference type="Proteomes" id="UP000664601"/>
    </source>
</evidence>
<sequence length="371" mass="38763">MNVLIMPDSFKGSLSAPEVAAAIQQGMEKVLPKAEFQLLPVGDGGEGTLDALISSLNLTTATAEVTGPFGEKVAMRYGFKESQAFFEMADLVGLPKISEEKRAPLQLQTKGLGELVIYLIQQGFTEIGIGVGGSASVDGGIGFAAGLGYRFLDEKGEELLPIGANLGKVVAVEKPQLELENVKIKIINDVQNPLCGEQGAAAVFGPQKGLKPEEIPLVDEALQSFYQQAESDILSLAGAGAGGGMAAGITAFAGGEIVSGIDYVLDLMDFDELVQNADLVIVGEGRMDQQSLSGKAPVGIARRVPAGIPVVAICGSVDKELTNTAEAGITAVFPIVSQPMDLSEAIANTEINLSRTAENIASLYHKLVEKF</sequence>
<evidence type="ECO:0000256" key="3">
    <source>
        <dbReference type="ARBA" id="ARBA00022777"/>
    </source>
</evidence>
<dbReference type="GO" id="GO:0016301">
    <property type="term" value="F:kinase activity"/>
    <property type="evidence" value="ECO:0007669"/>
    <property type="project" value="UniProtKB-KW"/>
</dbReference>
<dbReference type="EMBL" id="JAFREM010000015">
    <property type="protein sequence ID" value="MBO1306416.1"/>
    <property type="molecule type" value="Genomic_DNA"/>
</dbReference>
<organism evidence="5 6">
    <name type="scientific">Candidatus Enterococcus moelleringii</name>
    <dbReference type="NCBI Taxonomy" id="2815325"/>
    <lineage>
        <taxon>Bacteria</taxon>
        <taxon>Bacillati</taxon>
        <taxon>Bacillota</taxon>
        <taxon>Bacilli</taxon>
        <taxon>Lactobacillales</taxon>
        <taxon>Enterococcaceae</taxon>
        <taxon>Enterococcus</taxon>
    </lineage>
</organism>
<dbReference type="InterPro" id="IPR004381">
    <property type="entry name" value="Glycerate_kinase"/>
</dbReference>
<evidence type="ECO:0000256" key="2">
    <source>
        <dbReference type="ARBA" id="ARBA00022679"/>
    </source>
</evidence>
<evidence type="ECO:0000256" key="1">
    <source>
        <dbReference type="ARBA" id="ARBA00006284"/>
    </source>
</evidence>
<reference evidence="5 6" key="1">
    <citation type="submission" date="2021-03" db="EMBL/GenBank/DDBJ databases">
        <title>Enterococcal diversity collection.</title>
        <authorList>
            <person name="Gilmore M.S."/>
            <person name="Schwartzman J."/>
            <person name="Van Tyne D."/>
            <person name="Martin M."/>
            <person name="Earl A.M."/>
            <person name="Manson A.L."/>
            <person name="Straub T."/>
            <person name="Salamzade R."/>
            <person name="Saavedra J."/>
            <person name="Lebreton F."/>
            <person name="Prichula J."/>
            <person name="Schaufler K."/>
            <person name="Gaca A."/>
            <person name="Sgardioli B."/>
            <person name="Wagenaar J."/>
            <person name="Strong T."/>
        </authorList>
    </citation>
    <scope>NUCLEOTIDE SEQUENCE [LARGE SCALE GENOMIC DNA]</scope>
    <source>
        <strain evidence="5 6">669A</strain>
    </source>
</reference>
<keyword evidence="6" id="KW-1185">Reference proteome</keyword>
<comment type="similarity">
    <text evidence="1 4">Belongs to the glycerate kinase type-1 family.</text>
</comment>
<protein>
    <submittedName>
        <fullName evidence="5">Glycerate kinase</fullName>
    </submittedName>
</protein>
<dbReference type="SUPFAM" id="SSF110738">
    <property type="entry name" value="Glycerate kinase I"/>
    <property type="match status" value="1"/>
</dbReference>
<keyword evidence="3 4" id="KW-0418">Kinase</keyword>
<dbReference type="InterPro" id="IPR018193">
    <property type="entry name" value="Glyc_kinase_flavodox-like_fold"/>
</dbReference>
<evidence type="ECO:0000313" key="5">
    <source>
        <dbReference type="EMBL" id="MBO1306416.1"/>
    </source>
</evidence>
<dbReference type="Gene3D" id="3.90.1510.10">
    <property type="entry name" value="Glycerate kinase, domain 2"/>
    <property type="match status" value="1"/>
</dbReference>
<gene>
    <name evidence="5" type="ORF">JZO70_09605</name>
</gene>
<dbReference type="PANTHER" id="PTHR21599">
    <property type="entry name" value="GLYCERATE KINASE"/>
    <property type="match status" value="1"/>
</dbReference>
<dbReference type="RefSeq" id="WP_207673344.1">
    <property type="nucleotide sequence ID" value="NZ_JAFREM010000015.1"/>
</dbReference>
<keyword evidence="2 4" id="KW-0808">Transferase</keyword>
<dbReference type="InterPro" id="IPR036129">
    <property type="entry name" value="Glycerate_kinase_sf"/>
</dbReference>
<dbReference type="PANTHER" id="PTHR21599:SF0">
    <property type="entry name" value="GLYCERATE KINASE"/>
    <property type="match status" value="1"/>
</dbReference>
<dbReference type="Proteomes" id="UP000664601">
    <property type="component" value="Unassembled WGS sequence"/>
</dbReference>
<evidence type="ECO:0000256" key="4">
    <source>
        <dbReference type="PIRNR" id="PIRNR006078"/>
    </source>
</evidence>